<keyword evidence="1" id="KW-0472">Membrane</keyword>
<protein>
    <submittedName>
        <fullName evidence="2">Uncharacterized protein</fullName>
    </submittedName>
</protein>
<accession>A0AAW6Q8K8</accession>
<organism evidence="2 3">
    <name type="scientific">Mesomycoplasma ovipneumoniae</name>
    <dbReference type="NCBI Taxonomy" id="29562"/>
    <lineage>
        <taxon>Bacteria</taxon>
        <taxon>Bacillati</taxon>
        <taxon>Mycoplasmatota</taxon>
        <taxon>Mycoplasmoidales</taxon>
        <taxon>Metamycoplasmataceae</taxon>
        <taxon>Mesomycoplasma</taxon>
    </lineage>
</organism>
<dbReference type="EMBL" id="JARPQC010000003">
    <property type="protein sequence ID" value="MDF9627733.1"/>
    <property type="molecule type" value="Genomic_DNA"/>
</dbReference>
<name>A0AAW6Q8K8_9BACT</name>
<dbReference type="AlphaFoldDB" id="A0AAW6Q8K8"/>
<comment type="caution">
    <text evidence="2">The sequence shown here is derived from an EMBL/GenBank/DDBJ whole genome shotgun (WGS) entry which is preliminary data.</text>
</comment>
<evidence type="ECO:0000313" key="3">
    <source>
        <dbReference type="Proteomes" id="UP001176114"/>
    </source>
</evidence>
<dbReference type="RefSeq" id="WP_277446696.1">
    <property type="nucleotide sequence ID" value="NZ_CP146003.1"/>
</dbReference>
<reference evidence="2" key="1">
    <citation type="submission" date="2023-03" db="EMBL/GenBank/DDBJ databases">
        <title>Comparative genome analysis of Brazilian Mesomycoplasma ovipneumoniae isolated from healthy and pneumonic sheep.</title>
        <authorList>
            <person name="Gaeta N."/>
            <person name="Timenetsky J."/>
            <person name="Ganda E."/>
            <person name="Gregory L."/>
        </authorList>
    </citation>
    <scope>NUCLEOTIDE SEQUENCE</scope>
    <source>
        <strain evidence="2">USP-SP475</strain>
    </source>
</reference>
<gene>
    <name evidence="2" type="ORF">P5716_01930</name>
</gene>
<keyword evidence="1" id="KW-1133">Transmembrane helix</keyword>
<evidence type="ECO:0000313" key="2">
    <source>
        <dbReference type="EMBL" id="MDF9627733.1"/>
    </source>
</evidence>
<sequence length="69" mass="8295">MNSVAMLILAPLSFVFWFSFGYYFLFKSERFKSYLKINPKRKLIFLGFWVILIVVIIFGVFKTYVDFFS</sequence>
<feature type="transmembrane region" description="Helical" evidence="1">
    <location>
        <begin position="46"/>
        <end position="65"/>
    </location>
</feature>
<dbReference type="Proteomes" id="UP001176114">
    <property type="component" value="Unassembled WGS sequence"/>
</dbReference>
<keyword evidence="1" id="KW-0812">Transmembrane</keyword>
<feature type="transmembrane region" description="Helical" evidence="1">
    <location>
        <begin position="6"/>
        <end position="25"/>
    </location>
</feature>
<evidence type="ECO:0000256" key="1">
    <source>
        <dbReference type="SAM" id="Phobius"/>
    </source>
</evidence>
<proteinExistence type="predicted"/>